<evidence type="ECO:0000259" key="8">
    <source>
        <dbReference type="PROSITE" id="PS50845"/>
    </source>
</evidence>
<evidence type="ECO:0000256" key="7">
    <source>
        <dbReference type="SAM" id="MobiDB-lite"/>
    </source>
</evidence>
<keyword evidence="10" id="KW-1185">Reference proteome</keyword>
<sequence>MTSAGDVSYPNPNGNNAKDIFTNGPIMDNIKTEASRTGDEFRDLKNSRVTPSSTASTGQPLTYYHSLLYSLLSWEQPRATATSYISVITFIFAARYLPLLRWVFKLAYVVLGFTAAFEIGGRLVFGQGLSSSFRPRKYYTVPRETIEAILEDLVQILDFGLLEFQRVLFVENIAHTVAAFFAALNAYWLIKFLPFWGLSFIVVTIAYFGPLTYMNHSEVIDAHIEKAQSIVESHANQLKDLVEERAAHATGIVKQYLDDYSNKASDFITPRPRSASPELRKVSSPVIKKEPSTEPEIKPSAFPQAPKEEPVYESIEPADQREPLLAA</sequence>
<evidence type="ECO:0000313" key="9">
    <source>
        <dbReference type="EMBL" id="OJJ82638.1"/>
    </source>
</evidence>
<feature type="compositionally biased region" description="Basic and acidic residues" evidence="7">
    <location>
        <begin position="318"/>
        <end position="327"/>
    </location>
</feature>
<dbReference type="PROSITE" id="PS50845">
    <property type="entry name" value="RETICULON"/>
    <property type="match status" value="1"/>
</dbReference>
<dbReference type="GeneID" id="34459877"/>
<evidence type="ECO:0000256" key="4">
    <source>
        <dbReference type="ARBA" id="ARBA00022989"/>
    </source>
</evidence>
<dbReference type="RefSeq" id="XP_022399336.1">
    <property type="nucleotide sequence ID" value="XM_022543616.1"/>
</dbReference>
<accession>A0A1L9VFB9</accession>
<evidence type="ECO:0000256" key="5">
    <source>
        <dbReference type="ARBA" id="ARBA00023136"/>
    </source>
</evidence>
<evidence type="ECO:0000256" key="3">
    <source>
        <dbReference type="ARBA" id="ARBA00022824"/>
    </source>
</evidence>
<proteinExistence type="predicted"/>
<protein>
    <recommendedName>
        <fullName evidence="6">Reticulon-like protein</fullName>
    </recommendedName>
</protein>
<evidence type="ECO:0000313" key="10">
    <source>
        <dbReference type="Proteomes" id="UP000184300"/>
    </source>
</evidence>
<feature type="transmembrane region" description="Helical" evidence="6">
    <location>
        <begin position="106"/>
        <end position="125"/>
    </location>
</feature>
<feature type="transmembrane region" description="Helical" evidence="6">
    <location>
        <begin position="81"/>
        <end position="100"/>
    </location>
</feature>
<dbReference type="EMBL" id="KV878901">
    <property type="protein sequence ID" value="OJJ82638.1"/>
    <property type="molecule type" value="Genomic_DNA"/>
</dbReference>
<organism evidence="9 10">
    <name type="scientific">Aspergillus glaucus CBS 516.65</name>
    <dbReference type="NCBI Taxonomy" id="1160497"/>
    <lineage>
        <taxon>Eukaryota</taxon>
        <taxon>Fungi</taxon>
        <taxon>Dikarya</taxon>
        <taxon>Ascomycota</taxon>
        <taxon>Pezizomycotina</taxon>
        <taxon>Eurotiomycetes</taxon>
        <taxon>Eurotiomycetidae</taxon>
        <taxon>Eurotiales</taxon>
        <taxon>Aspergillaceae</taxon>
        <taxon>Aspergillus</taxon>
        <taxon>Aspergillus subgen. Aspergillus</taxon>
    </lineage>
</organism>
<dbReference type="VEuPathDB" id="FungiDB:ASPGLDRAFT_26894"/>
<dbReference type="Pfam" id="PF02453">
    <property type="entry name" value="Reticulon"/>
    <property type="match status" value="1"/>
</dbReference>
<feature type="transmembrane region" description="Helical" evidence="6">
    <location>
        <begin position="167"/>
        <end position="189"/>
    </location>
</feature>
<gene>
    <name evidence="9" type="ORF">ASPGLDRAFT_26894</name>
</gene>
<feature type="region of interest" description="Disordered" evidence="7">
    <location>
        <begin position="268"/>
        <end position="327"/>
    </location>
</feature>
<feature type="transmembrane region" description="Helical" evidence="6">
    <location>
        <begin position="195"/>
        <end position="214"/>
    </location>
</feature>
<evidence type="ECO:0000256" key="2">
    <source>
        <dbReference type="ARBA" id="ARBA00022692"/>
    </source>
</evidence>
<keyword evidence="4 6" id="KW-1133">Transmembrane helix</keyword>
<dbReference type="GO" id="GO:0005789">
    <property type="term" value="C:endoplasmic reticulum membrane"/>
    <property type="evidence" value="ECO:0007669"/>
    <property type="project" value="UniProtKB-SubCell"/>
</dbReference>
<keyword evidence="2 6" id="KW-0812">Transmembrane</keyword>
<dbReference type="STRING" id="1160497.A0A1L9VFB9"/>
<dbReference type="OrthoDB" id="567788at2759"/>
<keyword evidence="3 6" id="KW-0256">Endoplasmic reticulum</keyword>
<name>A0A1L9VFB9_ASPGL</name>
<feature type="compositionally biased region" description="Basic and acidic residues" evidence="7">
    <location>
        <begin position="287"/>
        <end position="297"/>
    </location>
</feature>
<feature type="domain" description="Reticulon" evidence="8">
    <location>
        <begin position="68"/>
        <end position="265"/>
    </location>
</feature>
<dbReference type="AlphaFoldDB" id="A0A1L9VFB9"/>
<keyword evidence="5 6" id="KW-0472">Membrane</keyword>
<dbReference type="Proteomes" id="UP000184300">
    <property type="component" value="Unassembled WGS sequence"/>
</dbReference>
<comment type="subcellular location">
    <subcellularLocation>
        <location evidence="1 6">Endoplasmic reticulum membrane</location>
        <topology evidence="1 6">Multi-pass membrane protein</topology>
    </subcellularLocation>
</comment>
<reference evidence="10" key="1">
    <citation type="journal article" date="2017" name="Genome Biol.">
        <title>Comparative genomics reveals high biological diversity and specific adaptations in the industrially and medically important fungal genus Aspergillus.</title>
        <authorList>
            <person name="de Vries R.P."/>
            <person name="Riley R."/>
            <person name="Wiebenga A."/>
            <person name="Aguilar-Osorio G."/>
            <person name="Amillis S."/>
            <person name="Uchima C.A."/>
            <person name="Anderluh G."/>
            <person name="Asadollahi M."/>
            <person name="Askin M."/>
            <person name="Barry K."/>
            <person name="Battaglia E."/>
            <person name="Bayram O."/>
            <person name="Benocci T."/>
            <person name="Braus-Stromeyer S.A."/>
            <person name="Caldana C."/>
            <person name="Canovas D."/>
            <person name="Cerqueira G.C."/>
            <person name="Chen F."/>
            <person name="Chen W."/>
            <person name="Choi C."/>
            <person name="Clum A."/>
            <person name="Dos Santos R.A."/>
            <person name="Damasio A.R."/>
            <person name="Diallinas G."/>
            <person name="Emri T."/>
            <person name="Fekete E."/>
            <person name="Flipphi M."/>
            <person name="Freyberg S."/>
            <person name="Gallo A."/>
            <person name="Gournas C."/>
            <person name="Habgood R."/>
            <person name="Hainaut M."/>
            <person name="Harispe M.L."/>
            <person name="Henrissat B."/>
            <person name="Hilden K.S."/>
            <person name="Hope R."/>
            <person name="Hossain A."/>
            <person name="Karabika E."/>
            <person name="Karaffa L."/>
            <person name="Karanyi Z."/>
            <person name="Krasevec N."/>
            <person name="Kuo A."/>
            <person name="Kusch H."/>
            <person name="LaButti K."/>
            <person name="Lagendijk E.L."/>
            <person name="Lapidus A."/>
            <person name="Levasseur A."/>
            <person name="Lindquist E."/>
            <person name="Lipzen A."/>
            <person name="Logrieco A.F."/>
            <person name="MacCabe A."/>
            <person name="Maekelae M.R."/>
            <person name="Malavazi I."/>
            <person name="Melin P."/>
            <person name="Meyer V."/>
            <person name="Mielnichuk N."/>
            <person name="Miskei M."/>
            <person name="Molnar A.P."/>
            <person name="Mule G."/>
            <person name="Ngan C.Y."/>
            <person name="Orejas M."/>
            <person name="Orosz E."/>
            <person name="Ouedraogo J.P."/>
            <person name="Overkamp K.M."/>
            <person name="Park H.-S."/>
            <person name="Perrone G."/>
            <person name="Piumi F."/>
            <person name="Punt P.J."/>
            <person name="Ram A.F."/>
            <person name="Ramon A."/>
            <person name="Rauscher S."/>
            <person name="Record E."/>
            <person name="Riano-Pachon D.M."/>
            <person name="Robert V."/>
            <person name="Roehrig J."/>
            <person name="Ruller R."/>
            <person name="Salamov A."/>
            <person name="Salih N.S."/>
            <person name="Samson R.A."/>
            <person name="Sandor E."/>
            <person name="Sanguinetti M."/>
            <person name="Schuetze T."/>
            <person name="Sepcic K."/>
            <person name="Shelest E."/>
            <person name="Sherlock G."/>
            <person name="Sophianopoulou V."/>
            <person name="Squina F.M."/>
            <person name="Sun H."/>
            <person name="Susca A."/>
            <person name="Todd R.B."/>
            <person name="Tsang A."/>
            <person name="Unkles S.E."/>
            <person name="van de Wiele N."/>
            <person name="van Rossen-Uffink D."/>
            <person name="Oliveira J.V."/>
            <person name="Vesth T.C."/>
            <person name="Visser J."/>
            <person name="Yu J.-H."/>
            <person name="Zhou M."/>
            <person name="Andersen M.R."/>
            <person name="Archer D.B."/>
            <person name="Baker S.E."/>
            <person name="Benoit I."/>
            <person name="Brakhage A.A."/>
            <person name="Braus G.H."/>
            <person name="Fischer R."/>
            <person name="Frisvad J.C."/>
            <person name="Goldman G.H."/>
            <person name="Houbraken J."/>
            <person name="Oakley B."/>
            <person name="Pocsi I."/>
            <person name="Scazzocchio C."/>
            <person name="Seiboth B."/>
            <person name="vanKuyk P.A."/>
            <person name="Wortman J."/>
            <person name="Dyer P.S."/>
            <person name="Grigoriev I.V."/>
        </authorList>
    </citation>
    <scope>NUCLEOTIDE SEQUENCE [LARGE SCALE GENOMIC DNA]</scope>
    <source>
        <strain evidence="10">CBS 516.65</strain>
    </source>
</reference>
<evidence type="ECO:0000256" key="1">
    <source>
        <dbReference type="ARBA" id="ARBA00004477"/>
    </source>
</evidence>
<dbReference type="InterPro" id="IPR003388">
    <property type="entry name" value="Reticulon"/>
</dbReference>
<evidence type="ECO:0000256" key="6">
    <source>
        <dbReference type="RuleBase" id="RU363132"/>
    </source>
</evidence>